<dbReference type="EMBL" id="LNDJ01000112">
    <property type="protein sequence ID" value="KRU21472.1"/>
    <property type="molecule type" value="Genomic_DNA"/>
</dbReference>
<evidence type="ECO:0000259" key="7">
    <source>
        <dbReference type="Pfam" id="PF01497"/>
    </source>
</evidence>
<evidence type="ECO:0000256" key="6">
    <source>
        <dbReference type="SAM" id="SignalP"/>
    </source>
</evidence>
<dbReference type="AlphaFoldDB" id="A0A0T6DNB2"/>
<comment type="subcellular location">
    <subcellularLocation>
        <location evidence="1">Cell envelope</location>
    </subcellularLocation>
</comment>
<evidence type="ECO:0000313" key="9">
    <source>
        <dbReference type="Proteomes" id="UP000051202"/>
    </source>
</evidence>
<keyword evidence="4" id="KW-0408">Iron</keyword>
<evidence type="ECO:0000313" key="8">
    <source>
        <dbReference type="EMBL" id="KRU21472.1"/>
    </source>
</evidence>
<evidence type="ECO:0000256" key="3">
    <source>
        <dbReference type="ARBA" id="ARBA00022448"/>
    </source>
</evidence>
<dbReference type="InterPro" id="IPR051313">
    <property type="entry name" value="Bact_iron-sidero_bind"/>
</dbReference>
<feature type="domain" description="Fe/B12 periplasmic-binding" evidence="7">
    <location>
        <begin position="73"/>
        <end position="266"/>
    </location>
</feature>
<dbReference type="Pfam" id="PF01497">
    <property type="entry name" value="Peripla_BP_2"/>
    <property type="match status" value="1"/>
</dbReference>
<dbReference type="InterPro" id="IPR002491">
    <property type="entry name" value="ABC_transptr_periplasmic_BD"/>
</dbReference>
<evidence type="ECO:0000256" key="2">
    <source>
        <dbReference type="ARBA" id="ARBA00008814"/>
    </source>
</evidence>
<sequence length="337" mass="37191">MPASVTPITVRKWQTLLAFIILVCLTLTACSHSASDKDITHFDTSPPKDITETANSHSDRINSDRIDSDRINIVSPDWGNAATLTAMGHAPIATGDIRVWDRWVGRPHLPAATTDIGIRYQPNAELVAQLPVDMVIDNAFYEHARSLYGDVPAQSVMFAAKGKTATWADYTEPTRALGALIDNPKMAEDYIVQSQKDIQLASQQFQQRYPIIKKFAVVQFADANNMRMYVANSLFQPALEQMGKELVVLGEGNQWGFVPIRMGDLAQLDDETCLLIIDPLSPITRAEIKDSLVWQRLGYGERRCMAELPPVWIYGGMSSLVSLANNLSTVSLTGGAI</sequence>
<dbReference type="STRING" id="554343.AS194_12080"/>
<proteinExistence type="inferred from homology"/>
<dbReference type="GO" id="GO:1901678">
    <property type="term" value="P:iron coordination entity transport"/>
    <property type="evidence" value="ECO:0007669"/>
    <property type="project" value="UniProtKB-ARBA"/>
</dbReference>
<dbReference type="PANTHER" id="PTHR30532:SF1">
    <property type="entry name" value="IRON(3+)-HYDROXAMATE-BINDING PROTEIN FHUD"/>
    <property type="match status" value="1"/>
</dbReference>
<dbReference type="PRINTS" id="PR01715">
    <property type="entry name" value="FERRIBNDNGPP"/>
</dbReference>
<dbReference type="PANTHER" id="PTHR30532">
    <property type="entry name" value="IRON III DICITRATE-BINDING PERIPLASMIC PROTEIN"/>
    <property type="match status" value="1"/>
</dbReference>
<feature type="chain" id="PRO_5006668946" evidence="6">
    <location>
        <begin position="35"/>
        <end position="337"/>
    </location>
</feature>
<dbReference type="Proteomes" id="UP000051202">
    <property type="component" value="Unassembled WGS sequence"/>
</dbReference>
<gene>
    <name evidence="8" type="ORF">AS194_12080</name>
</gene>
<evidence type="ECO:0000256" key="4">
    <source>
        <dbReference type="ARBA" id="ARBA00022496"/>
    </source>
</evidence>
<accession>A0A0T6DNB2</accession>
<dbReference type="SUPFAM" id="SSF53807">
    <property type="entry name" value="Helical backbone' metal receptor"/>
    <property type="match status" value="1"/>
</dbReference>
<evidence type="ECO:0000256" key="1">
    <source>
        <dbReference type="ARBA" id="ARBA00004196"/>
    </source>
</evidence>
<comment type="similarity">
    <text evidence="2">Belongs to the bacterial solute-binding protein 8 family.</text>
</comment>
<feature type="signal peptide" evidence="6">
    <location>
        <begin position="1"/>
        <end position="34"/>
    </location>
</feature>
<keyword evidence="4" id="KW-0406">Ion transport</keyword>
<evidence type="ECO:0000256" key="5">
    <source>
        <dbReference type="ARBA" id="ARBA00022729"/>
    </source>
</evidence>
<name>A0A0T6DNB2_9GAMM</name>
<keyword evidence="9" id="KW-1185">Reference proteome</keyword>
<comment type="caution">
    <text evidence="8">The sequence shown here is derived from an EMBL/GenBank/DDBJ whole genome shotgun (WGS) entry which is preliminary data.</text>
</comment>
<organism evidence="8 9">
    <name type="scientific">Psychrobacter piscatorii</name>
    <dbReference type="NCBI Taxonomy" id="554343"/>
    <lineage>
        <taxon>Bacteria</taxon>
        <taxon>Pseudomonadati</taxon>
        <taxon>Pseudomonadota</taxon>
        <taxon>Gammaproteobacteria</taxon>
        <taxon>Moraxellales</taxon>
        <taxon>Moraxellaceae</taxon>
        <taxon>Psychrobacter</taxon>
    </lineage>
</organism>
<protein>
    <submittedName>
        <fullName evidence="8">ABC transporter substrate-binding protein</fullName>
    </submittedName>
</protein>
<keyword evidence="4" id="KW-0410">Iron transport</keyword>
<reference evidence="8 9" key="1">
    <citation type="submission" date="2015-11" db="EMBL/GenBank/DDBJ databases">
        <title>Permanent draft genome of Psychrobacter piscatorii LQ58.</title>
        <authorList>
            <person name="Zhou M."/>
            <person name="Dong B."/>
            <person name="Liu Q."/>
        </authorList>
    </citation>
    <scope>NUCLEOTIDE SEQUENCE [LARGE SCALE GENOMIC DNA]</scope>
    <source>
        <strain evidence="8 9">LQ58</strain>
    </source>
</reference>
<keyword evidence="3" id="KW-0813">Transport</keyword>
<dbReference type="Gene3D" id="3.40.50.1980">
    <property type="entry name" value="Nitrogenase molybdenum iron protein domain"/>
    <property type="match status" value="2"/>
</dbReference>
<keyword evidence="5 6" id="KW-0732">Signal</keyword>
<dbReference type="GO" id="GO:0030288">
    <property type="term" value="C:outer membrane-bounded periplasmic space"/>
    <property type="evidence" value="ECO:0007669"/>
    <property type="project" value="TreeGrafter"/>
</dbReference>